<feature type="transmembrane region" description="Helical" evidence="5">
    <location>
        <begin position="56"/>
        <end position="78"/>
    </location>
</feature>
<evidence type="ECO:0000256" key="5">
    <source>
        <dbReference type="SAM" id="Phobius"/>
    </source>
</evidence>
<dbReference type="Proteomes" id="UP000031488">
    <property type="component" value="Unassembled WGS sequence"/>
</dbReference>
<dbReference type="PANTHER" id="PTHR38480:SF1">
    <property type="entry name" value="SLR0254 PROTEIN"/>
    <property type="match status" value="1"/>
</dbReference>
<evidence type="ECO:0000256" key="2">
    <source>
        <dbReference type="ARBA" id="ARBA00022692"/>
    </source>
</evidence>
<accession>A0A0B9AHK3</accession>
<name>A0A0B9AHK3_BRELN</name>
<evidence type="ECO:0000256" key="4">
    <source>
        <dbReference type="ARBA" id="ARBA00023136"/>
    </source>
</evidence>
<evidence type="ECO:0000313" key="8">
    <source>
        <dbReference type="Proteomes" id="UP000031488"/>
    </source>
</evidence>
<protein>
    <submittedName>
        <fullName evidence="7">RDD domain containing protein</fullName>
    </submittedName>
</protein>
<dbReference type="PATRIC" id="fig|1703.6.peg.3430"/>
<gene>
    <name evidence="7" type="ORF">AE0388_0103</name>
</gene>
<comment type="subcellular location">
    <subcellularLocation>
        <location evidence="1">Membrane</location>
        <topology evidence="1">Multi-pass membrane protein</topology>
    </subcellularLocation>
</comment>
<keyword evidence="2 5" id="KW-0812">Transmembrane</keyword>
<evidence type="ECO:0000259" key="6">
    <source>
        <dbReference type="Pfam" id="PF06271"/>
    </source>
</evidence>
<keyword evidence="4 5" id="KW-0472">Membrane</keyword>
<reference evidence="7 8" key="1">
    <citation type="submission" date="2014-11" db="EMBL/GenBank/DDBJ databases">
        <title>Draft Genome Sequence of Brevibacterium linens AE038-8.</title>
        <authorList>
            <person name="Maizel D."/>
            <person name="Utturkar S.M."/>
            <person name="Brown S.D."/>
            <person name="Ferrero M."/>
            <person name="Rosen B.P."/>
        </authorList>
    </citation>
    <scope>NUCLEOTIDE SEQUENCE [LARGE SCALE GENOMIC DNA]</scope>
    <source>
        <strain evidence="7 8">AE038-8</strain>
    </source>
</reference>
<comment type="caution">
    <text evidence="7">The sequence shown here is derived from an EMBL/GenBank/DDBJ whole genome shotgun (WGS) entry which is preliminary data.</text>
</comment>
<evidence type="ECO:0000256" key="3">
    <source>
        <dbReference type="ARBA" id="ARBA00022989"/>
    </source>
</evidence>
<dbReference type="GO" id="GO:0016020">
    <property type="term" value="C:membrane"/>
    <property type="evidence" value="ECO:0007669"/>
    <property type="project" value="UniProtKB-SubCell"/>
</dbReference>
<proteinExistence type="predicted"/>
<dbReference type="PANTHER" id="PTHR38480">
    <property type="entry name" value="SLR0254 PROTEIN"/>
    <property type="match status" value="1"/>
</dbReference>
<organism evidence="7 8">
    <name type="scientific">Brevibacterium linens</name>
    <dbReference type="NCBI Taxonomy" id="1703"/>
    <lineage>
        <taxon>Bacteria</taxon>
        <taxon>Bacillati</taxon>
        <taxon>Actinomycetota</taxon>
        <taxon>Actinomycetes</taxon>
        <taxon>Micrococcales</taxon>
        <taxon>Brevibacteriaceae</taxon>
        <taxon>Brevibacterium</taxon>
    </lineage>
</organism>
<feature type="domain" description="RDD" evidence="6">
    <location>
        <begin position="17"/>
        <end position="147"/>
    </location>
</feature>
<keyword evidence="3 5" id="KW-1133">Transmembrane helix</keyword>
<evidence type="ECO:0000313" key="7">
    <source>
        <dbReference type="EMBL" id="KHS50164.1"/>
    </source>
</evidence>
<feature type="transmembrane region" description="Helical" evidence="5">
    <location>
        <begin position="30"/>
        <end position="49"/>
    </location>
</feature>
<dbReference type="EMBL" id="JTJZ01000025">
    <property type="protein sequence ID" value="KHS50164.1"/>
    <property type="molecule type" value="Genomic_DNA"/>
</dbReference>
<dbReference type="RefSeq" id="WP_039212659.1">
    <property type="nucleotide sequence ID" value="NZ_CP014869.1"/>
</dbReference>
<dbReference type="AlphaFoldDB" id="A0A0B9AHK3"/>
<evidence type="ECO:0000256" key="1">
    <source>
        <dbReference type="ARBA" id="ARBA00004141"/>
    </source>
</evidence>
<keyword evidence="8" id="KW-1185">Reference proteome</keyword>
<sequence>MSTLITGEAVELNVQPAALAARALSCLIDYIVYSLVNIGLLVAMFWLMLKVLDLNGLLLGSLMTVMTIFVFVLLPMLVEVLSHGRSLGKLILGLRVVRDDGGAVRLRHSFIRALLWPFEIVSSGGGIAALSGLLSPQAKRLGDYLAGTIAVSERSRPLPPMQTHVAPHLQDWLNRTDVTSIPDGLHRRIVQFLAMAPQLGAESRWQRAIELATELNPYVAPAPPEGTFPEQFLSAVIHRQRIAEVEKQRRRTDRANAFRSGVDTLPFGLSLTRR</sequence>
<dbReference type="Pfam" id="PF06271">
    <property type="entry name" value="RDD"/>
    <property type="match status" value="1"/>
</dbReference>
<dbReference type="InterPro" id="IPR010432">
    <property type="entry name" value="RDD"/>
</dbReference>